<gene>
    <name evidence="3" type="ORF">SAMN05444171_5118</name>
</gene>
<reference evidence="3 4" key="1">
    <citation type="submission" date="2016-10" db="EMBL/GenBank/DDBJ databases">
        <authorList>
            <person name="de Groot N.N."/>
        </authorList>
    </citation>
    <scope>NUCLEOTIDE SEQUENCE [LARGE SCALE GENOMIC DNA]</scope>
    <source>
        <strain evidence="3 4">GAS522</strain>
    </source>
</reference>
<keyword evidence="1" id="KW-0092">Biotin</keyword>
<evidence type="ECO:0000256" key="1">
    <source>
        <dbReference type="ARBA" id="ARBA00023267"/>
    </source>
</evidence>
<feature type="domain" description="Lipoyl-binding" evidence="2">
    <location>
        <begin position="1"/>
        <end position="72"/>
    </location>
</feature>
<dbReference type="EMBL" id="FNTI01000001">
    <property type="protein sequence ID" value="SED77579.1"/>
    <property type="molecule type" value="Genomic_DNA"/>
</dbReference>
<dbReference type="RefSeq" id="WP_074824984.1">
    <property type="nucleotide sequence ID" value="NZ_FNTI01000001.1"/>
</dbReference>
<organism evidence="3 4">
    <name type="scientific">Bradyrhizobium lablabi</name>
    <dbReference type="NCBI Taxonomy" id="722472"/>
    <lineage>
        <taxon>Bacteria</taxon>
        <taxon>Pseudomonadati</taxon>
        <taxon>Pseudomonadota</taxon>
        <taxon>Alphaproteobacteria</taxon>
        <taxon>Hyphomicrobiales</taxon>
        <taxon>Nitrobacteraceae</taxon>
        <taxon>Bradyrhizobium</taxon>
    </lineage>
</organism>
<dbReference type="PROSITE" id="PS50968">
    <property type="entry name" value="BIOTINYL_LIPOYL"/>
    <property type="match status" value="1"/>
</dbReference>
<accession>A0A1M7D157</accession>
<protein>
    <submittedName>
        <fullName evidence="3">Biotin-requiring enzyme</fullName>
    </submittedName>
</protein>
<dbReference type="Pfam" id="PF00364">
    <property type="entry name" value="Biotin_lipoyl"/>
    <property type="match status" value="1"/>
</dbReference>
<dbReference type="AlphaFoldDB" id="A0A1M7D157"/>
<dbReference type="CDD" id="cd06850">
    <property type="entry name" value="biotinyl_domain"/>
    <property type="match status" value="1"/>
</dbReference>
<proteinExistence type="predicted"/>
<name>A0A1M7D157_9BRAD</name>
<dbReference type="PANTHER" id="PTHR45266:SF3">
    <property type="entry name" value="OXALOACETATE DECARBOXYLASE ALPHA CHAIN"/>
    <property type="match status" value="1"/>
</dbReference>
<dbReference type="InterPro" id="IPR050709">
    <property type="entry name" value="Biotin_Carboxyl_Carrier/Decarb"/>
</dbReference>
<dbReference type="SUPFAM" id="SSF51230">
    <property type="entry name" value="Single hybrid motif"/>
    <property type="match status" value="1"/>
</dbReference>
<dbReference type="OrthoDB" id="163546at2"/>
<dbReference type="Gene3D" id="2.40.50.100">
    <property type="match status" value="1"/>
</dbReference>
<sequence>MSKLEARSEVSGFVWKIETAPGQRVAKGDTLVLIESMKMEIPIIAEADGVVVAIKVEEGGAVNEGSTVAILEV</sequence>
<evidence type="ECO:0000313" key="4">
    <source>
        <dbReference type="Proteomes" id="UP000183208"/>
    </source>
</evidence>
<evidence type="ECO:0000313" key="3">
    <source>
        <dbReference type="EMBL" id="SED77579.1"/>
    </source>
</evidence>
<dbReference type="PANTHER" id="PTHR45266">
    <property type="entry name" value="OXALOACETATE DECARBOXYLASE ALPHA CHAIN"/>
    <property type="match status" value="1"/>
</dbReference>
<dbReference type="NCBIfam" id="NF004547">
    <property type="entry name" value="PRK05889.1"/>
    <property type="match status" value="1"/>
</dbReference>
<evidence type="ECO:0000259" key="2">
    <source>
        <dbReference type="PROSITE" id="PS50968"/>
    </source>
</evidence>
<dbReference type="InterPro" id="IPR011053">
    <property type="entry name" value="Single_hybrid_motif"/>
</dbReference>
<dbReference type="Proteomes" id="UP000183208">
    <property type="component" value="Unassembled WGS sequence"/>
</dbReference>
<dbReference type="InterPro" id="IPR000089">
    <property type="entry name" value="Biotin_lipoyl"/>
</dbReference>